<dbReference type="SUPFAM" id="SSF63411">
    <property type="entry name" value="LuxS/MPP-like metallohydrolase"/>
    <property type="match status" value="2"/>
</dbReference>
<dbReference type="PANTHER" id="PTHR11851">
    <property type="entry name" value="METALLOPROTEASE"/>
    <property type="match status" value="1"/>
</dbReference>
<comment type="similarity">
    <text evidence="1 2">Belongs to the peptidase M16 family.</text>
</comment>
<evidence type="ECO:0008006" key="7">
    <source>
        <dbReference type="Google" id="ProtNLM"/>
    </source>
</evidence>
<evidence type="ECO:0000313" key="5">
    <source>
        <dbReference type="EMBL" id="OHA90809.1"/>
    </source>
</evidence>
<dbReference type="Pfam" id="PF00675">
    <property type="entry name" value="Peptidase_M16"/>
    <property type="match status" value="1"/>
</dbReference>
<dbReference type="InterPro" id="IPR001431">
    <property type="entry name" value="Pept_M16_Zn_BS"/>
</dbReference>
<dbReference type="PROSITE" id="PS00143">
    <property type="entry name" value="INSULINASE"/>
    <property type="match status" value="1"/>
</dbReference>
<protein>
    <recommendedName>
        <fullName evidence="7">Peptidase M16</fullName>
    </recommendedName>
</protein>
<accession>A0A1G2T1W0</accession>
<feature type="domain" description="Peptidase M16 N-terminal" evidence="3">
    <location>
        <begin position="15"/>
        <end position="161"/>
    </location>
</feature>
<feature type="domain" description="Peptidase M16 C-terminal" evidence="4">
    <location>
        <begin position="167"/>
        <end position="341"/>
    </location>
</feature>
<sequence length="423" mass="47728">MNFKKTTLPNGLRVITVPVKGNPSVMVLVMVETGSNYETKEQNGLSHFLEHMCFKGTTNRPQAKDIAVELDALGAENNAFTSHEMTGYYAKAAKKHFPKLFEIISDLYLNPTLPAEDLEKERGVILEEISMYEDLPQRKVWYVLSELLYGDVPAGRSILGPRENIRKFTRKHFVDYRGKHYVAPKTIVVVAGDMSVDAVLRETKKRFKDIPKGKKLSKPAVRVKQSLPRLLVHKKKTDQTHMVMAFPTYGAKDKRSSTAAVLAEILGKGMSSRLFTKLRDEMGACYYVRAGHDQYTDHGIFAISTGINVSRTKEVIKILLEECKKLAQTPVSNEELLKAKEHHIGHLYMDLETTDSLAEFYASEEIGTGKPKNPSEIEREIRKVTAKDVMKVARDIFKNEKLNLAIVGNIADQKSVKKVLTFK</sequence>
<gene>
    <name evidence="5" type="ORF">A2838_03350</name>
</gene>
<dbReference type="Proteomes" id="UP000178107">
    <property type="component" value="Unassembled WGS sequence"/>
</dbReference>
<dbReference type="InterPro" id="IPR050361">
    <property type="entry name" value="MPP/UQCRC_Complex"/>
</dbReference>
<dbReference type="InterPro" id="IPR011765">
    <property type="entry name" value="Pept_M16_N"/>
</dbReference>
<dbReference type="GO" id="GO:0046872">
    <property type="term" value="F:metal ion binding"/>
    <property type="evidence" value="ECO:0007669"/>
    <property type="project" value="InterPro"/>
</dbReference>
<dbReference type="PANTHER" id="PTHR11851:SF49">
    <property type="entry name" value="MITOCHONDRIAL-PROCESSING PEPTIDASE SUBUNIT ALPHA"/>
    <property type="match status" value="1"/>
</dbReference>
<organism evidence="5 6">
    <name type="scientific">Candidatus Zambryskibacteria bacterium RIFCSPHIGHO2_01_FULL_46_25</name>
    <dbReference type="NCBI Taxonomy" id="1802738"/>
    <lineage>
        <taxon>Bacteria</taxon>
        <taxon>Candidatus Zambryskiibacteriota</taxon>
    </lineage>
</organism>
<proteinExistence type="inferred from homology"/>
<dbReference type="GO" id="GO:0004222">
    <property type="term" value="F:metalloendopeptidase activity"/>
    <property type="evidence" value="ECO:0007669"/>
    <property type="project" value="InterPro"/>
</dbReference>
<evidence type="ECO:0000256" key="1">
    <source>
        <dbReference type="ARBA" id="ARBA00007261"/>
    </source>
</evidence>
<evidence type="ECO:0000259" key="3">
    <source>
        <dbReference type="Pfam" id="PF00675"/>
    </source>
</evidence>
<dbReference type="GO" id="GO:0006508">
    <property type="term" value="P:proteolysis"/>
    <property type="evidence" value="ECO:0007669"/>
    <property type="project" value="InterPro"/>
</dbReference>
<dbReference type="InterPro" id="IPR007863">
    <property type="entry name" value="Peptidase_M16_C"/>
</dbReference>
<reference evidence="5 6" key="1">
    <citation type="journal article" date="2016" name="Nat. Commun.">
        <title>Thousands of microbial genomes shed light on interconnected biogeochemical processes in an aquifer system.</title>
        <authorList>
            <person name="Anantharaman K."/>
            <person name="Brown C.T."/>
            <person name="Hug L.A."/>
            <person name="Sharon I."/>
            <person name="Castelle C.J."/>
            <person name="Probst A.J."/>
            <person name="Thomas B.C."/>
            <person name="Singh A."/>
            <person name="Wilkins M.J."/>
            <person name="Karaoz U."/>
            <person name="Brodie E.L."/>
            <person name="Williams K.H."/>
            <person name="Hubbard S.S."/>
            <person name="Banfield J.F."/>
        </authorList>
    </citation>
    <scope>NUCLEOTIDE SEQUENCE [LARGE SCALE GENOMIC DNA]</scope>
</reference>
<dbReference type="Pfam" id="PF05193">
    <property type="entry name" value="Peptidase_M16_C"/>
    <property type="match status" value="1"/>
</dbReference>
<evidence type="ECO:0000256" key="2">
    <source>
        <dbReference type="RuleBase" id="RU004447"/>
    </source>
</evidence>
<evidence type="ECO:0000313" key="6">
    <source>
        <dbReference type="Proteomes" id="UP000178107"/>
    </source>
</evidence>
<dbReference type="InterPro" id="IPR011249">
    <property type="entry name" value="Metalloenz_LuxS/M16"/>
</dbReference>
<dbReference type="AlphaFoldDB" id="A0A1G2T1W0"/>
<dbReference type="Gene3D" id="3.30.830.10">
    <property type="entry name" value="Metalloenzyme, LuxS/M16 peptidase-like"/>
    <property type="match status" value="2"/>
</dbReference>
<evidence type="ECO:0000259" key="4">
    <source>
        <dbReference type="Pfam" id="PF05193"/>
    </source>
</evidence>
<comment type="caution">
    <text evidence="5">The sequence shown here is derived from an EMBL/GenBank/DDBJ whole genome shotgun (WGS) entry which is preliminary data.</text>
</comment>
<dbReference type="EMBL" id="MHVH01000001">
    <property type="protein sequence ID" value="OHA90809.1"/>
    <property type="molecule type" value="Genomic_DNA"/>
</dbReference>
<name>A0A1G2T1W0_9BACT</name>